<sequence>MCLQSISFKDPISQELFEAVEQERNFRTAPSRNSTIFLHPSLGELQHVCLPSVLDICGYYT</sequence>
<protein>
    <submittedName>
        <fullName evidence="1">Uncharacterized protein</fullName>
    </submittedName>
</protein>
<reference evidence="1" key="1">
    <citation type="submission" date="2018-02" db="EMBL/GenBank/DDBJ databases">
        <title>Rhizophora mucronata_Transcriptome.</title>
        <authorList>
            <person name="Meera S.P."/>
            <person name="Sreeshan A."/>
            <person name="Augustine A."/>
        </authorList>
    </citation>
    <scope>NUCLEOTIDE SEQUENCE</scope>
    <source>
        <tissue evidence="1">Leaf</tissue>
    </source>
</reference>
<evidence type="ECO:0000313" key="1">
    <source>
        <dbReference type="EMBL" id="MBX21950.1"/>
    </source>
</evidence>
<proteinExistence type="predicted"/>
<organism evidence="1">
    <name type="scientific">Rhizophora mucronata</name>
    <name type="common">Asiatic mangrove</name>
    <dbReference type="NCBI Taxonomy" id="61149"/>
    <lineage>
        <taxon>Eukaryota</taxon>
        <taxon>Viridiplantae</taxon>
        <taxon>Streptophyta</taxon>
        <taxon>Embryophyta</taxon>
        <taxon>Tracheophyta</taxon>
        <taxon>Spermatophyta</taxon>
        <taxon>Magnoliopsida</taxon>
        <taxon>eudicotyledons</taxon>
        <taxon>Gunneridae</taxon>
        <taxon>Pentapetalae</taxon>
        <taxon>rosids</taxon>
        <taxon>fabids</taxon>
        <taxon>Malpighiales</taxon>
        <taxon>Rhizophoraceae</taxon>
        <taxon>Rhizophora</taxon>
    </lineage>
</organism>
<accession>A0A2P2LVF6</accession>
<dbReference type="AlphaFoldDB" id="A0A2P2LVF6"/>
<dbReference type="EMBL" id="GGEC01041466">
    <property type="protein sequence ID" value="MBX21950.1"/>
    <property type="molecule type" value="Transcribed_RNA"/>
</dbReference>
<name>A0A2P2LVF6_RHIMU</name>